<accession>A0A314KPH4</accession>
<protein>
    <submittedName>
        <fullName evidence="2">Uncharacterized protein</fullName>
    </submittedName>
</protein>
<gene>
    <name evidence="2" type="ORF">A4A49_11294</name>
</gene>
<keyword evidence="3" id="KW-1185">Reference proteome</keyword>
<evidence type="ECO:0000313" key="2">
    <source>
        <dbReference type="EMBL" id="OIT31085.1"/>
    </source>
</evidence>
<sequence length="88" mass="9869">MTMTTLLNLKPVRHKNEEHENNGDETVAGSRRSTEVAPACSRPDLVVFGCCLPSAMVRERRCGCLLCVSVRCGSRESRFRWGGRVCVW</sequence>
<feature type="region of interest" description="Disordered" evidence="1">
    <location>
        <begin position="1"/>
        <end position="30"/>
    </location>
</feature>
<proteinExistence type="predicted"/>
<name>A0A314KPH4_NICAT</name>
<dbReference type="Proteomes" id="UP000187609">
    <property type="component" value="Unassembled WGS sequence"/>
</dbReference>
<dbReference type="AlphaFoldDB" id="A0A314KPH4"/>
<comment type="caution">
    <text evidence="2">The sequence shown here is derived from an EMBL/GenBank/DDBJ whole genome shotgun (WGS) entry which is preliminary data.</text>
</comment>
<dbReference type="Gramene" id="OIT31085">
    <property type="protein sequence ID" value="OIT31085"/>
    <property type="gene ID" value="A4A49_11294"/>
</dbReference>
<evidence type="ECO:0000313" key="3">
    <source>
        <dbReference type="Proteomes" id="UP000187609"/>
    </source>
</evidence>
<reference evidence="2" key="1">
    <citation type="submission" date="2016-11" db="EMBL/GenBank/DDBJ databases">
        <title>The genome of Nicotiana attenuata.</title>
        <authorList>
            <person name="Xu S."/>
            <person name="Brockmoeller T."/>
            <person name="Gaquerel E."/>
            <person name="Navarro A."/>
            <person name="Kuhl H."/>
            <person name="Gase K."/>
            <person name="Ling Z."/>
            <person name="Zhou W."/>
            <person name="Kreitzer C."/>
            <person name="Stanke M."/>
            <person name="Tang H."/>
            <person name="Lyons E."/>
            <person name="Pandey P."/>
            <person name="Pandey S.P."/>
            <person name="Timmermann B."/>
            <person name="Baldwin I.T."/>
        </authorList>
    </citation>
    <scope>NUCLEOTIDE SEQUENCE [LARGE SCALE GENOMIC DNA]</scope>
    <source>
        <strain evidence="2">UT</strain>
    </source>
</reference>
<evidence type="ECO:0000256" key="1">
    <source>
        <dbReference type="SAM" id="MobiDB-lite"/>
    </source>
</evidence>
<dbReference type="EMBL" id="MJEQ01001359">
    <property type="protein sequence ID" value="OIT31085.1"/>
    <property type="molecule type" value="Genomic_DNA"/>
</dbReference>
<organism evidence="2 3">
    <name type="scientific">Nicotiana attenuata</name>
    <name type="common">Coyote tobacco</name>
    <dbReference type="NCBI Taxonomy" id="49451"/>
    <lineage>
        <taxon>Eukaryota</taxon>
        <taxon>Viridiplantae</taxon>
        <taxon>Streptophyta</taxon>
        <taxon>Embryophyta</taxon>
        <taxon>Tracheophyta</taxon>
        <taxon>Spermatophyta</taxon>
        <taxon>Magnoliopsida</taxon>
        <taxon>eudicotyledons</taxon>
        <taxon>Gunneridae</taxon>
        <taxon>Pentapetalae</taxon>
        <taxon>asterids</taxon>
        <taxon>lamiids</taxon>
        <taxon>Solanales</taxon>
        <taxon>Solanaceae</taxon>
        <taxon>Nicotianoideae</taxon>
        <taxon>Nicotianeae</taxon>
        <taxon>Nicotiana</taxon>
    </lineage>
</organism>